<evidence type="ECO:0000256" key="1">
    <source>
        <dbReference type="ARBA" id="ARBA00023015"/>
    </source>
</evidence>
<dbReference type="Gene3D" id="1.10.10.60">
    <property type="entry name" value="Homeodomain-like"/>
    <property type="match status" value="2"/>
</dbReference>
<keyword evidence="6" id="KW-1185">Reference proteome</keyword>
<dbReference type="GO" id="GO:0003700">
    <property type="term" value="F:DNA-binding transcription factor activity"/>
    <property type="evidence" value="ECO:0007669"/>
    <property type="project" value="InterPro"/>
</dbReference>
<organism evidence="5 6">
    <name type="scientific">Sporomusa termitida</name>
    <dbReference type="NCBI Taxonomy" id="2377"/>
    <lineage>
        <taxon>Bacteria</taxon>
        <taxon>Bacillati</taxon>
        <taxon>Bacillota</taxon>
        <taxon>Negativicutes</taxon>
        <taxon>Selenomonadales</taxon>
        <taxon>Sporomusaceae</taxon>
        <taxon>Sporomusa</taxon>
    </lineage>
</organism>
<dbReference type="PROSITE" id="PS01124">
    <property type="entry name" value="HTH_ARAC_FAMILY_2"/>
    <property type="match status" value="1"/>
</dbReference>
<evidence type="ECO:0000313" key="5">
    <source>
        <dbReference type="EMBL" id="QDR82678.1"/>
    </source>
</evidence>
<dbReference type="PRINTS" id="PR00032">
    <property type="entry name" value="HTHARAC"/>
</dbReference>
<dbReference type="InterPro" id="IPR018060">
    <property type="entry name" value="HTH_AraC"/>
</dbReference>
<evidence type="ECO:0000259" key="4">
    <source>
        <dbReference type="PROSITE" id="PS01124"/>
    </source>
</evidence>
<evidence type="ECO:0000313" key="6">
    <source>
        <dbReference type="Proteomes" id="UP000320776"/>
    </source>
</evidence>
<dbReference type="AlphaFoldDB" id="A0A517DZD2"/>
<protein>
    <submittedName>
        <fullName evidence="5">HTH-type transcriptional activator RhaS</fullName>
    </submittedName>
</protein>
<dbReference type="InterPro" id="IPR020449">
    <property type="entry name" value="Tscrpt_reg_AraC-type_HTH"/>
</dbReference>
<proteinExistence type="predicted"/>
<dbReference type="Pfam" id="PF12833">
    <property type="entry name" value="HTH_18"/>
    <property type="match status" value="1"/>
</dbReference>
<gene>
    <name evidence="5" type="primary">rhaS_6</name>
    <name evidence="5" type="ORF">SPTER_41080</name>
</gene>
<keyword evidence="3" id="KW-0804">Transcription</keyword>
<name>A0A517DZD2_9FIRM</name>
<accession>A0A517DZD2</accession>
<dbReference type="KEGG" id="sted:SPTER_41080"/>
<dbReference type="SUPFAM" id="SSF46689">
    <property type="entry name" value="Homeodomain-like"/>
    <property type="match status" value="2"/>
</dbReference>
<keyword evidence="1" id="KW-0805">Transcription regulation</keyword>
<evidence type="ECO:0000256" key="2">
    <source>
        <dbReference type="ARBA" id="ARBA00023125"/>
    </source>
</evidence>
<reference evidence="5 6" key="1">
    <citation type="submission" date="2019-02" db="EMBL/GenBank/DDBJ databases">
        <title>Closed genome of Sporomusa termitida DSM 4440.</title>
        <authorList>
            <person name="Poehlein A."/>
            <person name="Daniel R."/>
        </authorList>
    </citation>
    <scope>NUCLEOTIDE SEQUENCE [LARGE SCALE GENOMIC DNA]</scope>
    <source>
        <strain evidence="5 6">DSM 4440</strain>
    </source>
</reference>
<dbReference type="PANTHER" id="PTHR43280">
    <property type="entry name" value="ARAC-FAMILY TRANSCRIPTIONAL REGULATOR"/>
    <property type="match status" value="1"/>
</dbReference>
<dbReference type="InterPro" id="IPR009057">
    <property type="entry name" value="Homeodomain-like_sf"/>
</dbReference>
<keyword evidence="2" id="KW-0238">DNA-binding</keyword>
<dbReference type="InterPro" id="IPR037923">
    <property type="entry name" value="HTH-like"/>
</dbReference>
<dbReference type="PANTHER" id="PTHR43280:SF29">
    <property type="entry name" value="ARAC-FAMILY TRANSCRIPTIONAL REGULATOR"/>
    <property type="match status" value="1"/>
</dbReference>
<dbReference type="SUPFAM" id="SSF51215">
    <property type="entry name" value="Regulatory protein AraC"/>
    <property type="match status" value="1"/>
</dbReference>
<dbReference type="SMART" id="SM00342">
    <property type="entry name" value="HTH_ARAC"/>
    <property type="match status" value="1"/>
</dbReference>
<evidence type="ECO:0000256" key="3">
    <source>
        <dbReference type="ARBA" id="ARBA00023163"/>
    </source>
</evidence>
<dbReference type="Proteomes" id="UP000320776">
    <property type="component" value="Chromosome"/>
</dbReference>
<sequence length="279" mass="31842">MHVDIDQLAGNFSRIKFEIIDVVKVVVPPGKKCFGVFTPPASGLIFPLRGRARMFFDGVPYEMEPGKIFHGGPNIALDKEVVGGAEWNYMVVHYQVDDSAQNQFPQAFSHYQLDAGYSTRINDLLYRLYNVCITPGNLSALQAQSLFFRILDEILTCAGRRHRERGRELVEQAVEYMKNHYMEPLTVAKVASQYGLNSKQFAYLFQKHTGMAPLEFLIEHRLRRARELLYTTACSIADISASVGYSDPYYFSKLFKKRTGFCPSTLRPATCRLMSLWRP</sequence>
<dbReference type="GO" id="GO:0043565">
    <property type="term" value="F:sequence-specific DNA binding"/>
    <property type="evidence" value="ECO:0007669"/>
    <property type="project" value="InterPro"/>
</dbReference>
<dbReference type="EMBL" id="CP036259">
    <property type="protein sequence ID" value="QDR82678.1"/>
    <property type="molecule type" value="Genomic_DNA"/>
</dbReference>
<feature type="domain" description="HTH araC/xylS-type" evidence="4">
    <location>
        <begin position="171"/>
        <end position="269"/>
    </location>
</feature>
<dbReference type="OrthoDB" id="9807321at2"/>
<dbReference type="RefSeq" id="WP_144352045.1">
    <property type="nucleotide sequence ID" value="NZ_CP036259.1"/>
</dbReference>